<comment type="caution">
    <text evidence="2">The sequence shown here is derived from an EMBL/GenBank/DDBJ whole genome shotgun (WGS) entry which is preliminary data.</text>
</comment>
<reference evidence="2" key="2">
    <citation type="submission" date="2023-05" db="EMBL/GenBank/DDBJ databases">
        <authorList>
            <consortium name="Lawrence Berkeley National Laboratory"/>
            <person name="Steindorff A."/>
            <person name="Hensen N."/>
            <person name="Bonometti L."/>
            <person name="Westerberg I."/>
            <person name="Brannstrom I.O."/>
            <person name="Guillou S."/>
            <person name="Cros-Aarteil S."/>
            <person name="Calhoun S."/>
            <person name="Haridas S."/>
            <person name="Kuo A."/>
            <person name="Mondo S."/>
            <person name="Pangilinan J."/>
            <person name="Riley R."/>
            <person name="Labutti K."/>
            <person name="Andreopoulos B."/>
            <person name="Lipzen A."/>
            <person name="Chen C."/>
            <person name="Yanf M."/>
            <person name="Daum C."/>
            <person name="Ng V."/>
            <person name="Clum A."/>
            <person name="Ohm R."/>
            <person name="Martin F."/>
            <person name="Silar P."/>
            <person name="Natvig D."/>
            <person name="Lalanne C."/>
            <person name="Gautier V."/>
            <person name="Ament-Velasquez S.L."/>
            <person name="Kruys A."/>
            <person name="Hutchinson M.I."/>
            <person name="Powell A.J."/>
            <person name="Barry K."/>
            <person name="Miller A.N."/>
            <person name="Grigoriev I.V."/>
            <person name="Debuchy R."/>
            <person name="Gladieux P."/>
            <person name="Thoren M.H."/>
            <person name="Johannesson H."/>
        </authorList>
    </citation>
    <scope>NUCLEOTIDE SEQUENCE</scope>
    <source>
        <strain evidence="2">CBS 538.74</strain>
    </source>
</reference>
<organism evidence="2 3">
    <name type="scientific">Chaetomidium leptoderma</name>
    <dbReference type="NCBI Taxonomy" id="669021"/>
    <lineage>
        <taxon>Eukaryota</taxon>
        <taxon>Fungi</taxon>
        <taxon>Dikarya</taxon>
        <taxon>Ascomycota</taxon>
        <taxon>Pezizomycotina</taxon>
        <taxon>Sordariomycetes</taxon>
        <taxon>Sordariomycetidae</taxon>
        <taxon>Sordariales</taxon>
        <taxon>Chaetomiaceae</taxon>
        <taxon>Chaetomidium</taxon>
    </lineage>
</organism>
<dbReference type="EMBL" id="MU857143">
    <property type="protein sequence ID" value="KAK4149596.1"/>
    <property type="molecule type" value="Genomic_DNA"/>
</dbReference>
<feature type="compositionally biased region" description="Low complexity" evidence="1">
    <location>
        <begin position="56"/>
        <end position="81"/>
    </location>
</feature>
<sequence length="251" mass="28026">MAELTERNRLAAFALLRQKQARLNAIFHRSLALQGLPDLDIIRARLQQWLDHSDEQQQQQQRQQQGKDSNTNTNADTNTTNYYYQGGGGGFSACSFEMSDRELRSRVIGALDAVERRVCLGRLGWLLGEVARRSAAARGVGEGVENKMIESGREGKGEEEEEEGGVGDGGESEEEVEEEEEEEEGDGRFSQSSFSSWWSREARSGARTPDTELWCSEFEDDGGDDMGTRRVDSEAVPEEDDDDARSIYSQA</sequence>
<proteinExistence type="predicted"/>
<dbReference type="AlphaFoldDB" id="A0AAN6VG83"/>
<accession>A0AAN6VG83</accession>
<keyword evidence="3" id="KW-1185">Reference proteome</keyword>
<evidence type="ECO:0000256" key="1">
    <source>
        <dbReference type="SAM" id="MobiDB-lite"/>
    </source>
</evidence>
<dbReference type="Proteomes" id="UP001302745">
    <property type="component" value="Unassembled WGS sequence"/>
</dbReference>
<evidence type="ECO:0000313" key="2">
    <source>
        <dbReference type="EMBL" id="KAK4149596.1"/>
    </source>
</evidence>
<gene>
    <name evidence="2" type="ORF">C8A00DRAFT_37808</name>
</gene>
<evidence type="ECO:0000313" key="3">
    <source>
        <dbReference type="Proteomes" id="UP001302745"/>
    </source>
</evidence>
<feature type="region of interest" description="Disordered" evidence="1">
    <location>
        <begin position="52"/>
        <end position="81"/>
    </location>
</feature>
<reference evidence="2" key="1">
    <citation type="journal article" date="2023" name="Mol. Phylogenet. Evol.">
        <title>Genome-scale phylogeny and comparative genomics of the fungal order Sordariales.</title>
        <authorList>
            <person name="Hensen N."/>
            <person name="Bonometti L."/>
            <person name="Westerberg I."/>
            <person name="Brannstrom I.O."/>
            <person name="Guillou S."/>
            <person name="Cros-Aarteil S."/>
            <person name="Calhoun S."/>
            <person name="Haridas S."/>
            <person name="Kuo A."/>
            <person name="Mondo S."/>
            <person name="Pangilinan J."/>
            <person name="Riley R."/>
            <person name="LaButti K."/>
            <person name="Andreopoulos B."/>
            <person name="Lipzen A."/>
            <person name="Chen C."/>
            <person name="Yan M."/>
            <person name="Daum C."/>
            <person name="Ng V."/>
            <person name="Clum A."/>
            <person name="Steindorff A."/>
            <person name="Ohm R.A."/>
            <person name="Martin F."/>
            <person name="Silar P."/>
            <person name="Natvig D.O."/>
            <person name="Lalanne C."/>
            <person name="Gautier V."/>
            <person name="Ament-Velasquez S.L."/>
            <person name="Kruys A."/>
            <person name="Hutchinson M.I."/>
            <person name="Powell A.J."/>
            <person name="Barry K."/>
            <person name="Miller A.N."/>
            <person name="Grigoriev I.V."/>
            <person name="Debuchy R."/>
            <person name="Gladieux P."/>
            <person name="Hiltunen Thoren M."/>
            <person name="Johannesson H."/>
        </authorList>
    </citation>
    <scope>NUCLEOTIDE SEQUENCE</scope>
    <source>
        <strain evidence="2">CBS 538.74</strain>
    </source>
</reference>
<feature type="region of interest" description="Disordered" evidence="1">
    <location>
        <begin position="146"/>
        <end position="251"/>
    </location>
</feature>
<name>A0AAN6VG83_9PEZI</name>
<feature type="compositionally biased region" description="Low complexity" evidence="1">
    <location>
        <begin position="188"/>
        <end position="199"/>
    </location>
</feature>
<protein>
    <submittedName>
        <fullName evidence="2">Uncharacterized protein</fullName>
    </submittedName>
</protein>
<feature type="compositionally biased region" description="Basic and acidic residues" evidence="1">
    <location>
        <begin position="146"/>
        <end position="156"/>
    </location>
</feature>
<feature type="compositionally biased region" description="Acidic residues" evidence="1">
    <location>
        <begin position="157"/>
        <end position="185"/>
    </location>
</feature>